<gene>
    <name evidence="2" type="ORF">BN14_05355</name>
</gene>
<dbReference type="EMBL" id="CAOJ01007938">
    <property type="protein sequence ID" value="CCO31316.1"/>
    <property type="molecule type" value="Genomic_DNA"/>
</dbReference>
<dbReference type="Proteomes" id="UP000012065">
    <property type="component" value="Unassembled WGS sequence"/>
</dbReference>
<dbReference type="PANTHER" id="PTHR13379:SF0">
    <property type="entry name" value="UPF0415 PROTEIN C7ORF25"/>
    <property type="match status" value="1"/>
</dbReference>
<reference evidence="2 3" key="1">
    <citation type="journal article" date="2013" name="J. Biotechnol.">
        <title>Establishment and interpretation of the genome sequence of the phytopathogenic fungus Rhizoctonia solani AG1-IB isolate 7/3/14.</title>
        <authorList>
            <person name="Wibberg D.W."/>
            <person name="Jelonek L.J."/>
            <person name="Rupp O.R."/>
            <person name="Hennig M.H."/>
            <person name="Eikmeyer F.E."/>
            <person name="Goesmann A.G."/>
            <person name="Hartmann A.H."/>
            <person name="Borriss R.B."/>
            <person name="Grosch R.G."/>
            <person name="Puehler A.P."/>
            <person name="Schlueter A.S."/>
        </authorList>
    </citation>
    <scope>NUCLEOTIDE SEQUENCE [LARGE SCALE GENOMIC DNA]</scope>
    <source>
        <strain evidence="3">AG1-IB / isolate 7/3/14</strain>
    </source>
</reference>
<organism evidence="2 3">
    <name type="scientific">Thanatephorus cucumeris (strain AG1-IB / isolate 7/3/14)</name>
    <name type="common">Lettuce bottom rot fungus</name>
    <name type="synonym">Rhizoctonia solani</name>
    <dbReference type="NCBI Taxonomy" id="1108050"/>
    <lineage>
        <taxon>Eukaryota</taxon>
        <taxon>Fungi</taxon>
        <taxon>Dikarya</taxon>
        <taxon>Basidiomycota</taxon>
        <taxon>Agaricomycotina</taxon>
        <taxon>Agaricomycetes</taxon>
        <taxon>Cantharellales</taxon>
        <taxon>Ceratobasidiaceae</taxon>
        <taxon>Rhizoctonia</taxon>
        <taxon>Rhizoctonia solani AG-1</taxon>
    </lineage>
</organism>
<dbReference type="HOGENOM" id="CLU_019578_0_0_1"/>
<dbReference type="AlphaFoldDB" id="M5BVR6"/>
<feature type="region of interest" description="Disordered" evidence="1">
    <location>
        <begin position="155"/>
        <end position="174"/>
    </location>
</feature>
<evidence type="ECO:0000256" key="1">
    <source>
        <dbReference type="SAM" id="MobiDB-lite"/>
    </source>
</evidence>
<proteinExistence type="predicted"/>
<sequence>MNIDDYRQMRENLSSIIDSLPYLTSATVQLPLLDTEGGLFGAGDGGVVGIKNFRTSAHKDIDGLDNFIAQHLNTQGPLPPLSTNAPYILAVWSEIIAASPVQAIGKTFNLPKEKGRGKDAGTVKVDVVADEGRRWIRVNTIKNSRLMAEIHELDGYDSESSSEDSPQNGTIVTPSSENSIIRMAKSLLAAAKHHVVPDTGDVPQITLRLTRLEIDSTNSDDPIDVRIIRTVKDLEEMGIDVQLGERPFPPRLVAPTSHPPAILRPTRRVNLDLSLIIALVSDLTHAPLPLNEADACERFKPLTRVWKSGKLFRSTVIDPNDPSSDDEGENETNGGEDVVKDSHEHSRALALQLLSEMRHSLLDEMASYLKSDHPLEFWTTPEAHQRCAKIVQKIGGVGERRRARALFEPDGAQAFWEGSRFGEAYIPGLVPLQVYSEHIPTVASLSGSKPTISHEIFARRLFRTCRILLSPSHAEAQARLKGTAVPLGYATELGPPGDTPLAPSIDTCTPSPSVLAGSRPNTRLTAHTVRSMLWGVSSRVTTLTANRASVRAVLREMKILAGIGSNIEEPGEVRENDINGANGNEEVEVGDDGVAVLWVVEPRSLAEQMRSDVVNAGEGVNA</sequence>
<feature type="region of interest" description="Disordered" evidence="1">
    <location>
        <begin position="316"/>
        <end position="342"/>
    </location>
</feature>
<evidence type="ECO:0000313" key="3">
    <source>
        <dbReference type="Proteomes" id="UP000012065"/>
    </source>
</evidence>
<name>M5BVR6_THACB</name>
<evidence type="ECO:0000313" key="2">
    <source>
        <dbReference type="EMBL" id="CCO31316.1"/>
    </source>
</evidence>
<evidence type="ECO:0008006" key="4">
    <source>
        <dbReference type="Google" id="ProtNLM"/>
    </source>
</evidence>
<comment type="caution">
    <text evidence="2">The sequence shown here is derived from an EMBL/GenBank/DDBJ whole genome shotgun (WGS) entry which is preliminary data.</text>
</comment>
<dbReference type="PANTHER" id="PTHR13379">
    <property type="entry name" value="UNCHARACTERIZED DUF1308"/>
    <property type="match status" value="1"/>
</dbReference>
<accession>M5BVR6</accession>
<protein>
    <recommendedName>
        <fullName evidence="4">DUF1308 domain-containing protein</fullName>
    </recommendedName>
</protein>